<feature type="compositionally biased region" description="Basic residues" evidence="1">
    <location>
        <begin position="201"/>
        <end position="213"/>
    </location>
</feature>
<feature type="compositionally biased region" description="Basic and acidic residues" evidence="1">
    <location>
        <begin position="214"/>
        <end position="232"/>
    </location>
</feature>
<dbReference type="InterPro" id="IPR023393">
    <property type="entry name" value="START-like_dom_sf"/>
</dbReference>
<evidence type="ECO:0008006" key="4">
    <source>
        <dbReference type="Google" id="ProtNLM"/>
    </source>
</evidence>
<dbReference type="RefSeq" id="WP_229794638.1">
    <property type="nucleotide sequence ID" value="NZ_BMPW01000005.1"/>
</dbReference>
<gene>
    <name evidence="2" type="ORF">FHR83_003748</name>
</gene>
<protein>
    <recommendedName>
        <fullName evidence="4">Polyketide cyclase / dehydrase and lipid transport</fullName>
    </recommendedName>
</protein>
<dbReference type="Gene3D" id="3.30.530.20">
    <property type="match status" value="1"/>
</dbReference>
<name>A0A7W5AH23_9ACTN</name>
<keyword evidence="3" id="KW-1185">Reference proteome</keyword>
<evidence type="ECO:0000313" key="2">
    <source>
        <dbReference type="EMBL" id="MBB3096078.1"/>
    </source>
</evidence>
<proteinExistence type="predicted"/>
<reference evidence="2 3" key="1">
    <citation type="submission" date="2020-08" db="EMBL/GenBank/DDBJ databases">
        <title>Genomic Encyclopedia of Type Strains, Phase III (KMG-III): the genomes of soil and plant-associated and newly described type strains.</title>
        <authorList>
            <person name="Whitman W."/>
        </authorList>
    </citation>
    <scope>NUCLEOTIDE SEQUENCE [LARGE SCALE GENOMIC DNA]</scope>
    <source>
        <strain evidence="2 3">CECT 3287</strain>
    </source>
</reference>
<dbReference type="EMBL" id="JACHXF010000007">
    <property type="protein sequence ID" value="MBB3096078.1"/>
    <property type="molecule type" value="Genomic_DNA"/>
</dbReference>
<feature type="compositionally biased region" description="Basic and acidic residues" evidence="1">
    <location>
        <begin position="241"/>
        <end position="260"/>
    </location>
</feature>
<evidence type="ECO:0000256" key="1">
    <source>
        <dbReference type="SAM" id="MobiDB-lite"/>
    </source>
</evidence>
<feature type="region of interest" description="Disordered" evidence="1">
    <location>
        <begin position="201"/>
        <end position="303"/>
    </location>
</feature>
<comment type="caution">
    <text evidence="2">The sequence shown here is derived from an EMBL/GenBank/DDBJ whole genome shotgun (WGS) entry which is preliminary data.</text>
</comment>
<dbReference type="Proteomes" id="UP000590749">
    <property type="component" value="Unassembled WGS sequence"/>
</dbReference>
<sequence>MARIYVETIIRAPLEEVWAATQDHRRHARWDVRFGRIDPVPGSVPAAFTYATAVLPGVEIAGHGVHSGERRQADGSATSALRFGSADPRSPIRDGSGYWRYVPVPGGVRFLTGYAYRTRWGRTGRLVDLVFGPVFGWATAWSFDRLRLWLEHGVSPESARRRALAELSARAALVTAAVAFDGRPLVVLLALGLALGVPPHRHTPAARRCRRRPSKSDPPETPARPERRRWLESRGLPGRRRGLESRGLPESRCGRESRAPHERRRGLESGGALVSRGWIGSNGPRGQREPLVTSGPAGKDAPR</sequence>
<feature type="region of interest" description="Disordered" evidence="1">
    <location>
        <begin position="68"/>
        <end position="88"/>
    </location>
</feature>
<organism evidence="2 3">
    <name type="scientific">Actinoplanes campanulatus</name>
    <dbReference type="NCBI Taxonomy" id="113559"/>
    <lineage>
        <taxon>Bacteria</taxon>
        <taxon>Bacillati</taxon>
        <taxon>Actinomycetota</taxon>
        <taxon>Actinomycetes</taxon>
        <taxon>Micromonosporales</taxon>
        <taxon>Micromonosporaceae</taxon>
        <taxon>Actinoplanes</taxon>
    </lineage>
</organism>
<dbReference type="SUPFAM" id="SSF55961">
    <property type="entry name" value="Bet v1-like"/>
    <property type="match status" value="1"/>
</dbReference>
<evidence type="ECO:0000313" key="3">
    <source>
        <dbReference type="Proteomes" id="UP000590749"/>
    </source>
</evidence>
<accession>A0A7W5AH23</accession>
<dbReference type="AlphaFoldDB" id="A0A7W5AH23"/>